<dbReference type="RefSeq" id="WP_106227838.1">
    <property type="nucleotide sequence ID" value="NZ_PVTV01000014.1"/>
</dbReference>
<dbReference type="Gene3D" id="3.60.15.10">
    <property type="entry name" value="Ribonuclease Z/Hydroxyacylglutathione hydrolase-like"/>
    <property type="match status" value="1"/>
</dbReference>
<evidence type="ECO:0000256" key="2">
    <source>
        <dbReference type="ARBA" id="ARBA00001946"/>
    </source>
</evidence>
<keyword evidence="6" id="KW-0464">Manganese</keyword>
<dbReference type="AlphaFoldDB" id="A0A2T0XF29"/>
<keyword evidence="3" id="KW-0479">Metal-binding</keyword>
<evidence type="ECO:0000259" key="7">
    <source>
        <dbReference type="PROSITE" id="PS51462"/>
    </source>
</evidence>
<dbReference type="SMART" id="SM00849">
    <property type="entry name" value="Lactamase_B"/>
    <property type="match status" value="1"/>
</dbReference>
<sequence>MTETPVPIKPAATIILARDVADGFEVLMLKRTTQVTFAKGMHVFPGGGLDAQDQQAEMVALCAGLDDLQASHLLGIERGGLAYWIAAVRECFEEAGLVLGYHANKQLFSFDQTEADRLAELRADFTHNKLSFVEILKQLELRVATDQIHYFSHWVTKAGQPRRYDTRFFVARAPSQQIPMQDNSETVAHLWVRPQDALAMGKVGELSLMFPTIKTLETLANFDCVDDLLMHAKTPRKILKMNPKGALDRDGQSHLLIPGDPAYAEVTKIDVNNEGHCRNYIAPGLPTPIGENIVRLTAANAGMMTGPGTNTYLLGSALTGIAVIDPGPADQAHIDNILKHAAGEIKWVLCTHTHKDHSPAAKLLKSQTGAILLGMAPPPHDNQDQSFSPDVVLNDGDDCEVAGMRLRAIHTPGHASNHLCYLLESDRLLFTGDHIMQGSTVVINPPDGHLATYLASLRKITSLPVDYLAPGHGFLMHQPTEAVERLLIHRQDRENKVIKALRETQEPITIDALVTRVYDDVPAGRHAIATRSLLAHLDKLYEDKRVTAHPDSRWQLTH</sequence>
<dbReference type="InterPro" id="IPR001279">
    <property type="entry name" value="Metallo-B-lactamas"/>
</dbReference>
<dbReference type="Gene3D" id="1.10.10.10">
    <property type="entry name" value="Winged helix-like DNA-binding domain superfamily/Winged helix DNA-binding domain"/>
    <property type="match status" value="1"/>
</dbReference>
<dbReference type="SUPFAM" id="SSF56281">
    <property type="entry name" value="Metallo-hydrolase/oxidoreductase"/>
    <property type="match status" value="1"/>
</dbReference>
<dbReference type="InterPro" id="IPR036866">
    <property type="entry name" value="RibonucZ/Hydroxyglut_hydro"/>
</dbReference>
<dbReference type="Gene3D" id="3.90.79.10">
    <property type="entry name" value="Nucleoside Triphosphate Pyrophosphohydrolase"/>
    <property type="match status" value="1"/>
</dbReference>
<keyword evidence="9" id="KW-1185">Reference proteome</keyword>
<evidence type="ECO:0000313" key="9">
    <source>
        <dbReference type="Proteomes" id="UP000238308"/>
    </source>
</evidence>
<keyword evidence="4 8" id="KW-0378">Hydrolase</keyword>
<evidence type="ECO:0000256" key="4">
    <source>
        <dbReference type="ARBA" id="ARBA00022801"/>
    </source>
</evidence>
<dbReference type="Pfam" id="PF17778">
    <property type="entry name" value="WHD_BLACT"/>
    <property type="match status" value="1"/>
</dbReference>
<reference evidence="8 9" key="1">
    <citation type="submission" date="2018-03" db="EMBL/GenBank/DDBJ databases">
        <title>Genomic Encyclopedia of Type Strains, Phase III (KMG-III): the genomes of soil and plant-associated and newly described type strains.</title>
        <authorList>
            <person name="Whitman W."/>
        </authorList>
    </citation>
    <scope>NUCLEOTIDE SEQUENCE [LARGE SCALE GENOMIC DNA]</scope>
    <source>
        <strain evidence="8 9">MWH-P2sevCIIIb</strain>
    </source>
</reference>
<dbReference type="PANTHER" id="PTHR12318">
    <property type="entry name" value="TESTOSTERONE-REGULATED PROTEIN RP2"/>
    <property type="match status" value="1"/>
</dbReference>
<protein>
    <submittedName>
        <fullName evidence="8">Glyoxylase-like metal-dependent hydrolase (Beta-lactamase superfamily II)</fullName>
    </submittedName>
</protein>
<dbReference type="InterPro" id="IPR015797">
    <property type="entry name" value="NUDIX_hydrolase-like_dom_sf"/>
</dbReference>
<dbReference type="EMBL" id="PVTV01000014">
    <property type="protein sequence ID" value="PRY97527.1"/>
    <property type="molecule type" value="Genomic_DNA"/>
</dbReference>
<dbReference type="CDD" id="cd16278">
    <property type="entry name" value="metallo-hydrolase-like_MBL-fold"/>
    <property type="match status" value="1"/>
</dbReference>
<dbReference type="InterPro" id="IPR036388">
    <property type="entry name" value="WH-like_DNA-bd_sf"/>
</dbReference>
<keyword evidence="5" id="KW-0460">Magnesium</keyword>
<accession>A0A2T0XF29</accession>
<proteinExistence type="predicted"/>
<evidence type="ECO:0000256" key="1">
    <source>
        <dbReference type="ARBA" id="ARBA00001936"/>
    </source>
</evidence>
<dbReference type="GO" id="GO:0016818">
    <property type="term" value="F:hydrolase activity, acting on acid anhydrides, in phosphorus-containing anhydrides"/>
    <property type="evidence" value="ECO:0007669"/>
    <property type="project" value="InterPro"/>
</dbReference>
<dbReference type="OrthoDB" id="9762883at2"/>
<evidence type="ECO:0000256" key="3">
    <source>
        <dbReference type="ARBA" id="ARBA00022723"/>
    </source>
</evidence>
<evidence type="ECO:0000256" key="5">
    <source>
        <dbReference type="ARBA" id="ARBA00022842"/>
    </source>
</evidence>
<dbReference type="CDD" id="cd18870">
    <property type="entry name" value="NUDIX_AcylCoAdiphos_Nudt19"/>
    <property type="match status" value="1"/>
</dbReference>
<feature type="domain" description="Nudix hydrolase" evidence="7">
    <location>
        <begin position="7"/>
        <end position="214"/>
    </location>
</feature>
<dbReference type="Pfam" id="PF00753">
    <property type="entry name" value="Lactamase_B"/>
    <property type="match status" value="1"/>
</dbReference>
<dbReference type="SUPFAM" id="SSF55811">
    <property type="entry name" value="Nudix"/>
    <property type="match status" value="1"/>
</dbReference>
<organism evidence="8 9">
    <name type="scientific">Jezberella montanilacus</name>
    <dbReference type="NCBI Taxonomy" id="323426"/>
    <lineage>
        <taxon>Bacteria</taxon>
        <taxon>Pseudomonadati</taxon>
        <taxon>Pseudomonadota</taxon>
        <taxon>Betaproteobacteria</taxon>
        <taxon>Burkholderiales</taxon>
        <taxon>Alcaligenaceae</taxon>
        <taxon>Jezberella</taxon>
    </lineage>
</organism>
<dbReference type="PANTHER" id="PTHR12318:SF0">
    <property type="entry name" value="ACYL-COENZYME A DIPHOSPHATASE NUDT19"/>
    <property type="match status" value="1"/>
</dbReference>
<dbReference type="InterPro" id="IPR000086">
    <property type="entry name" value="NUDIX_hydrolase_dom"/>
</dbReference>
<dbReference type="InterPro" id="IPR039121">
    <property type="entry name" value="NUDT19"/>
</dbReference>
<comment type="cofactor">
    <cofactor evidence="1">
        <name>Mn(2+)</name>
        <dbReference type="ChEBI" id="CHEBI:29035"/>
    </cofactor>
</comment>
<dbReference type="Proteomes" id="UP000238308">
    <property type="component" value="Unassembled WGS sequence"/>
</dbReference>
<gene>
    <name evidence="8" type="ORF">BCM14_1987</name>
</gene>
<evidence type="ECO:0000256" key="6">
    <source>
        <dbReference type="ARBA" id="ARBA00023211"/>
    </source>
</evidence>
<dbReference type="GO" id="GO:0046872">
    <property type="term" value="F:metal ion binding"/>
    <property type="evidence" value="ECO:0007669"/>
    <property type="project" value="UniProtKB-KW"/>
</dbReference>
<dbReference type="InterPro" id="IPR041516">
    <property type="entry name" value="LACTB2_WH"/>
</dbReference>
<name>A0A2T0XF29_9BURK</name>
<dbReference type="PROSITE" id="PS51462">
    <property type="entry name" value="NUDIX"/>
    <property type="match status" value="1"/>
</dbReference>
<comment type="caution">
    <text evidence="8">The sequence shown here is derived from an EMBL/GenBank/DDBJ whole genome shotgun (WGS) entry which is preliminary data.</text>
</comment>
<evidence type="ECO:0000313" key="8">
    <source>
        <dbReference type="EMBL" id="PRY97527.1"/>
    </source>
</evidence>
<comment type="cofactor">
    <cofactor evidence="2">
        <name>Mg(2+)</name>
        <dbReference type="ChEBI" id="CHEBI:18420"/>
    </cofactor>
</comment>